<feature type="region of interest" description="Disordered" evidence="1">
    <location>
        <begin position="1"/>
        <end position="20"/>
    </location>
</feature>
<dbReference type="Proteomes" id="UP000254260">
    <property type="component" value="Unassembled WGS sequence"/>
</dbReference>
<proteinExistence type="predicted"/>
<name>A0A379IXX4_ECTME</name>
<evidence type="ECO:0000313" key="2">
    <source>
        <dbReference type="EMBL" id="SUD41148.1"/>
    </source>
</evidence>
<organism evidence="2 3">
    <name type="scientific">Ectopseudomonas mendocina</name>
    <name type="common">Pseudomonas mendocina</name>
    <dbReference type="NCBI Taxonomy" id="300"/>
    <lineage>
        <taxon>Bacteria</taxon>
        <taxon>Pseudomonadati</taxon>
        <taxon>Pseudomonadota</taxon>
        <taxon>Gammaproteobacteria</taxon>
        <taxon>Pseudomonadales</taxon>
        <taxon>Pseudomonadaceae</taxon>
        <taxon>Ectopseudomonas</taxon>
    </lineage>
</organism>
<accession>A0A379IXX4</accession>
<dbReference type="EMBL" id="UGUU01000001">
    <property type="protein sequence ID" value="SUD41148.1"/>
    <property type="molecule type" value="Genomic_DNA"/>
</dbReference>
<evidence type="ECO:0000256" key="1">
    <source>
        <dbReference type="SAM" id="MobiDB-lite"/>
    </source>
</evidence>
<dbReference type="AlphaFoldDB" id="A0A379IXX4"/>
<evidence type="ECO:0000313" key="3">
    <source>
        <dbReference type="Proteomes" id="UP000254260"/>
    </source>
</evidence>
<reference evidence="2 3" key="1">
    <citation type="submission" date="2018-06" db="EMBL/GenBank/DDBJ databases">
        <authorList>
            <consortium name="Pathogen Informatics"/>
            <person name="Doyle S."/>
        </authorList>
    </citation>
    <scope>NUCLEOTIDE SEQUENCE [LARGE SCALE GENOMIC DNA]</scope>
    <source>
        <strain evidence="2 3">NCTC10899</strain>
    </source>
</reference>
<dbReference type="RefSeq" id="WP_013714544.1">
    <property type="nucleotide sequence ID" value="NZ_CBCRWL010000001.1"/>
</dbReference>
<gene>
    <name evidence="2" type="ORF">NCTC10899_04009</name>
</gene>
<protein>
    <submittedName>
        <fullName evidence="2">Uncharacterized protein</fullName>
    </submittedName>
</protein>
<sequence>MQSQDLESVTAAEPNEQIDICERQPYQAPSLVQLGLKETSSNTFSSNDGAFLS</sequence>